<name>A0ABT2VJ22_9ALTE</name>
<dbReference type="EMBL" id="JAOTJC010000004">
    <property type="protein sequence ID" value="MCU7553195.1"/>
    <property type="molecule type" value="Genomic_DNA"/>
</dbReference>
<organism evidence="1 2">
    <name type="scientific">Alteromonas salexigens</name>
    <dbReference type="NCBI Taxonomy" id="2982530"/>
    <lineage>
        <taxon>Bacteria</taxon>
        <taxon>Pseudomonadati</taxon>
        <taxon>Pseudomonadota</taxon>
        <taxon>Gammaproteobacteria</taxon>
        <taxon>Alteromonadales</taxon>
        <taxon>Alteromonadaceae</taxon>
        <taxon>Alteromonas/Salinimonas group</taxon>
        <taxon>Alteromonas</taxon>
    </lineage>
</organism>
<dbReference type="Gene3D" id="3.30.70.100">
    <property type="match status" value="1"/>
</dbReference>
<dbReference type="RefSeq" id="WP_262991897.1">
    <property type="nucleotide sequence ID" value="NZ_JAOTJC010000004.1"/>
</dbReference>
<evidence type="ECO:0000313" key="1">
    <source>
        <dbReference type="EMBL" id="MCU7553195.1"/>
    </source>
</evidence>
<keyword evidence="2" id="KW-1185">Reference proteome</keyword>
<evidence type="ECO:0000313" key="2">
    <source>
        <dbReference type="Proteomes" id="UP001209257"/>
    </source>
</evidence>
<dbReference type="InterPro" id="IPR009874">
    <property type="entry name" value="DUF1428"/>
</dbReference>
<reference evidence="2" key="1">
    <citation type="submission" date="2023-07" db="EMBL/GenBank/DDBJ databases">
        <title>Study on multiphase classification of strain Alteromonas salexigens isolated from the Yellow Sea.</title>
        <authorList>
            <person name="Sun L."/>
        </authorList>
    </citation>
    <scope>NUCLEOTIDE SEQUENCE [LARGE SCALE GENOMIC DNA]</scope>
    <source>
        <strain evidence="2">ASW11-19</strain>
    </source>
</reference>
<dbReference type="Pfam" id="PF07237">
    <property type="entry name" value="DUF1428"/>
    <property type="match status" value="1"/>
</dbReference>
<dbReference type="InterPro" id="IPR011008">
    <property type="entry name" value="Dimeric_a/b-barrel"/>
</dbReference>
<proteinExistence type="predicted"/>
<accession>A0ABT2VJ22</accession>
<gene>
    <name evidence="1" type="ORF">OCL06_01130</name>
</gene>
<sequence>MASYIDGFAFPIKRSCIAEYKEFAAEVAEIWLEHGALSYQEFIGDDLSLQGTRSFTDAVAAMDEETIVFGWVEFASREARDQANHRVANDPRMAALVDASDAEFDASRMAYGGFKPLVSSSKPNR</sequence>
<comment type="caution">
    <text evidence="1">The sequence shown here is derived from an EMBL/GenBank/DDBJ whole genome shotgun (WGS) entry which is preliminary data.</text>
</comment>
<protein>
    <submittedName>
        <fullName evidence="1">DUF1428 domain-containing protein</fullName>
    </submittedName>
</protein>
<dbReference type="PIRSF" id="PIRSF007028">
    <property type="entry name" value="UCP007028"/>
    <property type="match status" value="1"/>
</dbReference>
<dbReference type="SUPFAM" id="SSF54909">
    <property type="entry name" value="Dimeric alpha+beta barrel"/>
    <property type="match status" value="1"/>
</dbReference>
<dbReference type="Proteomes" id="UP001209257">
    <property type="component" value="Unassembled WGS sequence"/>
</dbReference>